<accession>A0A364LCX4</accession>
<dbReference type="PANTHER" id="PTHR23501:SF43">
    <property type="entry name" value="MULTIDRUG TRANSPORTER, PUTATIVE (AFU_ORTHOLOGUE AFUA_6G03040)-RELATED"/>
    <property type="match status" value="1"/>
</dbReference>
<dbReference type="PROSITE" id="PS50850">
    <property type="entry name" value="MFS"/>
    <property type="match status" value="1"/>
</dbReference>
<keyword evidence="3" id="KW-0762">Sugar transport</keyword>
<dbReference type="Pfam" id="PF07690">
    <property type="entry name" value="MFS_1"/>
    <property type="match status" value="1"/>
</dbReference>
<dbReference type="PANTHER" id="PTHR23501">
    <property type="entry name" value="MAJOR FACILITATOR SUPERFAMILY"/>
    <property type="match status" value="1"/>
</dbReference>
<reference evidence="9 10" key="1">
    <citation type="journal article" date="2017" name="Biotechnol. Biofuels">
        <title>Differential beta-glucosidase expression as a function of carbon source availability in Talaromyces amestolkiae: a genomic and proteomic approach.</title>
        <authorList>
            <person name="de Eugenio L.I."/>
            <person name="Mendez-Liter J.A."/>
            <person name="Nieto-Dominguez M."/>
            <person name="Alonso L."/>
            <person name="Gil-Munoz J."/>
            <person name="Barriuso J."/>
            <person name="Prieto A."/>
            <person name="Martinez M.J."/>
        </authorList>
    </citation>
    <scope>NUCLEOTIDE SEQUENCE [LARGE SCALE GENOMIC DNA]</scope>
    <source>
        <strain evidence="9 10">CIB</strain>
    </source>
</reference>
<evidence type="ECO:0000256" key="3">
    <source>
        <dbReference type="ARBA" id="ARBA00022597"/>
    </source>
</evidence>
<dbReference type="AlphaFoldDB" id="A0A364LCX4"/>
<dbReference type="Gene3D" id="1.20.1720.10">
    <property type="entry name" value="Multidrug resistance protein D"/>
    <property type="match status" value="1"/>
</dbReference>
<keyword evidence="6 7" id="KW-0472">Membrane</keyword>
<keyword evidence="5 7" id="KW-1133">Transmembrane helix</keyword>
<evidence type="ECO:0000313" key="9">
    <source>
        <dbReference type="EMBL" id="RAO73633.1"/>
    </source>
</evidence>
<evidence type="ECO:0000256" key="6">
    <source>
        <dbReference type="ARBA" id="ARBA00023136"/>
    </source>
</evidence>
<organism evidence="9 10">
    <name type="scientific">Talaromyces amestolkiae</name>
    <dbReference type="NCBI Taxonomy" id="1196081"/>
    <lineage>
        <taxon>Eukaryota</taxon>
        <taxon>Fungi</taxon>
        <taxon>Dikarya</taxon>
        <taxon>Ascomycota</taxon>
        <taxon>Pezizomycotina</taxon>
        <taxon>Eurotiomycetes</taxon>
        <taxon>Eurotiomycetidae</taxon>
        <taxon>Eurotiales</taxon>
        <taxon>Trichocomaceae</taxon>
        <taxon>Talaromyces</taxon>
        <taxon>Talaromyces sect. Talaromyces</taxon>
    </lineage>
</organism>
<dbReference type="RefSeq" id="XP_040738147.1">
    <property type="nucleotide sequence ID" value="XM_040882583.1"/>
</dbReference>
<evidence type="ECO:0000256" key="4">
    <source>
        <dbReference type="ARBA" id="ARBA00022692"/>
    </source>
</evidence>
<evidence type="ECO:0000256" key="2">
    <source>
        <dbReference type="ARBA" id="ARBA00022448"/>
    </source>
</evidence>
<keyword evidence="10" id="KW-1185">Reference proteome</keyword>
<dbReference type="STRING" id="1196081.A0A364LCX4"/>
<dbReference type="InterPro" id="IPR020846">
    <property type="entry name" value="MFS_dom"/>
</dbReference>
<dbReference type="GeneID" id="63798859"/>
<feature type="transmembrane region" description="Helical" evidence="7">
    <location>
        <begin position="414"/>
        <end position="436"/>
    </location>
</feature>
<keyword evidence="4 7" id="KW-0812">Transmembrane</keyword>
<dbReference type="InterPro" id="IPR011701">
    <property type="entry name" value="MFS"/>
</dbReference>
<evidence type="ECO:0000259" key="8">
    <source>
        <dbReference type="PROSITE" id="PS50850"/>
    </source>
</evidence>
<comment type="caution">
    <text evidence="9">The sequence shown here is derived from an EMBL/GenBank/DDBJ whole genome shotgun (WGS) entry which is preliminary data.</text>
</comment>
<feature type="transmembrane region" description="Helical" evidence="7">
    <location>
        <begin position="344"/>
        <end position="366"/>
    </location>
</feature>
<name>A0A364LCX4_TALAM</name>
<evidence type="ECO:0000256" key="5">
    <source>
        <dbReference type="ARBA" id="ARBA00022989"/>
    </source>
</evidence>
<proteinExistence type="predicted"/>
<dbReference type="EMBL" id="MIKG01000025">
    <property type="protein sequence ID" value="RAO73633.1"/>
    <property type="molecule type" value="Genomic_DNA"/>
</dbReference>
<evidence type="ECO:0000313" key="10">
    <source>
        <dbReference type="Proteomes" id="UP000249363"/>
    </source>
</evidence>
<dbReference type="GO" id="GO:0005886">
    <property type="term" value="C:plasma membrane"/>
    <property type="evidence" value="ECO:0007669"/>
    <property type="project" value="TreeGrafter"/>
</dbReference>
<feature type="transmembrane region" description="Helical" evidence="7">
    <location>
        <begin position="232"/>
        <end position="252"/>
    </location>
</feature>
<keyword evidence="2" id="KW-0813">Transport</keyword>
<comment type="subcellular location">
    <subcellularLocation>
        <location evidence="1">Endomembrane system</location>
        <topology evidence="1">Multi-pass membrane protein</topology>
    </subcellularLocation>
</comment>
<feature type="transmembrane region" description="Helical" evidence="7">
    <location>
        <begin position="66"/>
        <end position="88"/>
    </location>
</feature>
<feature type="transmembrane region" description="Helical" evidence="7">
    <location>
        <begin position="202"/>
        <end position="220"/>
    </location>
</feature>
<protein>
    <recommendedName>
        <fullName evidence="8">Major facilitator superfamily (MFS) profile domain-containing protein</fullName>
    </recommendedName>
</protein>
<feature type="transmembrane region" description="Helical" evidence="7">
    <location>
        <begin position="6"/>
        <end position="27"/>
    </location>
</feature>
<dbReference type="GO" id="GO:0022857">
    <property type="term" value="F:transmembrane transporter activity"/>
    <property type="evidence" value="ECO:0007669"/>
    <property type="project" value="InterPro"/>
</dbReference>
<feature type="transmembrane region" description="Helical" evidence="7">
    <location>
        <begin position="147"/>
        <end position="166"/>
    </location>
</feature>
<dbReference type="GO" id="GO:0012505">
    <property type="term" value="C:endomembrane system"/>
    <property type="evidence" value="ECO:0007669"/>
    <property type="project" value="UniProtKB-SubCell"/>
</dbReference>
<feature type="transmembrane region" description="Helical" evidence="7">
    <location>
        <begin position="372"/>
        <end position="393"/>
    </location>
</feature>
<feature type="transmembrane region" description="Helical" evidence="7">
    <location>
        <begin position="675"/>
        <end position="696"/>
    </location>
</feature>
<sequence length="811" mass="88412">MNQLIVFRALQGIGGAGNYAICTIILLEMVPPEQYAKTTGIVAFVFVLSLLLGPIFGGAITQYTTWRWIFLINVPPGVIAALALILLLPNRFPHHNKPREAKVSFRESLKKAYDRIDTIGALMLVAATVLLAAGLDEADEQYAWRSAFTITVLTISGILWILFALWERRITLKAQLVEPVFPGWFFQNRVWMAMLLINDRNAVFIGMIFFSTMFIIPQRFEIVNGLSPFQAAVRFIPFTIFSPIGSIFSPTIGKISQMPLMYLLVLGPRHRTDTPFRNNSRSTTTTTTTTTTKRDMTDRIANEKGDEVVVMHDHSDDNESETENNMETVTAGILFAALPKWFDAAIVGTLIFGGCCGNVFALEAIIKDEPAAGPLITFVQFVTVSLFTIPSFLSWSAGASSFFMKAPVIPLRSWSIYTLFFVTVNLLNNWAFAYHISVPLHIILRSGGPTASMIIGYWYNGRRYSRMQIFSVVLLTLGVVAAALADAKAQGKAISLSSGGDEEKSTLTFVTGFTILALAMLLSAFQGVYADRLYGTYGNTHWREALLYSHMLSLPFFLPTYTQLSSQFRAFMSSPSMLADFYPAAGGTLPQDVVTGDALKNATMAVSHHIAASLSSAITPSSMAAAAAATPSLTAHSGNLLAQTSTSFTNILSASTDAMQHGFLTTILNKTPSKIFYLIINALTQYICIRGVYLLAAKSSSLTVTIVLNIRKLVSLLLSIYIFGNSLAAGVLIGAGFVFLGGALYGVGSARAKSNKMNSAAATTELHYRHNQDSSNGKGVKGFFAAAKNNLSSSSLSMRETSPTRRRKVKV</sequence>
<gene>
    <name evidence="9" type="ORF">BHQ10_009645</name>
</gene>
<dbReference type="InterPro" id="IPR036259">
    <property type="entry name" value="MFS_trans_sf"/>
</dbReference>
<feature type="transmembrane region" description="Helical" evidence="7">
    <location>
        <begin position="467"/>
        <end position="485"/>
    </location>
</feature>
<dbReference type="Pfam" id="PF08449">
    <property type="entry name" value="UAA"/>
    <property type="match status" value="2"/>
</dbReference>
<feature type="transmembrane region" description="Helical" evidence="7">
    <location>
        <begin position="39"/>
        <end position="60"/>
    </location>
</feature>
<dbReference type="SUPFAM" id="SSF103473">
    <property type="entry name" value="MFS general substrate transporter"/>
    <property type="match status" value="2"/>
</dbReference>
<feature type="domain" description="Major facilitator superfamily (MFS) profile" evidence="8">
    <location>
        <begin position="1"/>
        <end position="490"/>
    </location>
</feature>
<evidence type="ECO:0000256" key="7">
    <source>
        <dbReference type="SAM" id="Phobius"/>
    </source>
</evidence>
<feature type="transmembrane region" description="Helical" evidence="7">
    <location>
        <begin position="506"/>
        <end position="525"/>
    </location>
</feature>
<dbReference type="Proteomes" id="UP000249363">
    <property type="component" value="Unassembled WGS sequence"/>
</dbReference>
<evidence type="ECO:0000256" key="1">
    <source>
        <dbReference type="ARBA" id="ARBA00004127"/>
    </source>
</evidence>
<dbReference type="InterPro" id="IPR013657">
    <property type="entry name" value="SCL35B1-4/HUT1"/>
</dbReference>
<dbReference type="OrthoDB" id="999962at2759"/>
<feature type="transmembrane region" description="Helical" evidence="7">
    <location>
        <begin position="716"/>
        <end position="747"/>
    </location>
</feature>
<feature type="transmembrane region" description="Helical" evidence="7">
    <location>
        <begin position="116"/>
        <end position="135"/>
    </location>
</feature>